<reference evidence="1" key="1">
    <citation type="journal article" date="2021" name="New Phytol.">
        <title>Evolutionary innovations through gain and loss of genes in the ectomycorrhizal Boletales.</title>
        <authorList>
            <person name="Wu G."/>
            <person name="Miyauchi S."/>
            <person name="Morin E."/>
            <person name="Kuo A."/>
            <person name="Drula E."/>
            <person name="Varga T."/>
            <person name="Kohler A."/>
            <person name="Feng B."/>
            <person name="Cao Y."/>
            <person name="Lipzen A."/>
            <person name="Daum C."/>
            <person name="Hundley H."/>
            <person name="Pangilinan J."/>
            <person name="Johnson J."/>
            <person name="Barry K."/>
            <person name="LaButti K."/>
            <person name="Ng V."/>
            <person name="Ahrendt S."/>
            <person name="Min B."/>
            <person name="Choi I.G."/>
            <person name="Park H."/>
            <person name="Plett J.M."/>
            <person name="Magnuson J."/>
            <person name="Spatafora J.W."/>
            <person name="Nagy L.G."/>
            <person name="Henrissat B."/>
            <person name="Grigoriev I.V."/>
            <person name="Yang Z.L."/>
            <person name="Xu J."/>
            <person name="Martin F.M."/>
        </authorList>
    </citation>
    <scope>NUCLEOTIDE SEQUENCE</scope>
    <source>
        <strain evidence="1">KUC20120723A-06</strain>
    </source>
</reference>
<name>A0ACB8BRA8_9AGAM</name>
<protein>
    <submittedName>
        <fullName evidence="1">Uncharacterized protein</fullName>
    </submittedName>
</protein>
<sequence>MFSTTNTPPTDLQTVPKRTSKFKPSRCQPTHSTLSNMPSKRPLSGVCEQRPTQDISRGDSYMDGVGSPSGPRLEPKLQAAATHSFLTAVGPGPQSASVGEASRPHCPGVALGDHPTTPSTSAQKSSSKFKPSAPSIPSVPNNVTTRSSPNALPAFSAAGSGRKLNSSVPYQRQVIDMSSDESTPDVSSEVPSKRSSSDCPGAGKQAHSLKRLKHDMATKEDGAPKKTASRQGLAGSQEWAPLLDHSDLQTQSVASLEALLSANNDLRVHILNNMLEHHQDGTDSDLTMLSATKLQLDMRINAIKQQLIRCKAKEPISPRIPSASVPFRPDFVRVGALVPPSTAFTSTAPSQNGTAVSVSVVRGGDPHAMDNSLEEVLVPDSNDGCWDAAEPQAPPAPQPGSDRANEKLKVIPRSRVDDTGAALSMSRPSKKTTTLASGRGARNGGQKVPGQEQYTSLYQDDDGAEHFSELEPPKDAVDVLPVPTASSSRVLSGRSIRGGVPLAPLASHRGKEHPAPPSSKETRKLRQRLCEEHNLLPKDILSDLAMEHLTFACPTDLDQFERLLVDIGERKSYEKRVLWGDEFCGVYRASKSTKSAPRIDAAGQPKM</sequence>
<accession>A0ACB8BRA8</accession>
<comment type="caution">
    <text evidence="1">The sequence shown here is derived from an EMBL/GenBank/DDBJ whole genome shotgun (WGS) entry which is preliminary data.</text>
</comment>
<dbReference type="Proteomes" id="UP000790709">
    <property type="component" value="Unassembled WGS sequence"/>
</dbReference>
<evidence type="ECO:0000313" key="1">
    <source>
        <dbReference type="EMBL" id="KAH7927710.1"/>
    </source>
</evidence>
<evidence type="ECO:0000313" key="2">
    <source>
        <dbReference type="Proteomes" id="UP000790709"/>
    </source>
</evidence>
<gene>
    <name evidence="1" type="ORF">BV22DRAFT_1193402</name>
</gene>
<keyword evidence="2" id="KW-1185">Reference proteome</keyword>
<organism evidence="1 2">
    <name type="scientific">Leucogyrophana mollusca</name>
    <dbReference type="NCBI Taxonomy" id="85980"/>
    <lineage>
        <taxon>Eukaryota</taxon>
        <taxon>Fungi</taxon>
        <taxon>Dikarya</taxon>
        <taxon>Basidiomycota</taxon>
        <taxon>Agaricomycotina</taxon>
        <taxon>Agaricomycetes</taxon>
        <taxon>Agaricomycetidae</taxon>
        <taxon>Boletales</taxon>
        <taxon>Boletales incertae sedis</taxon>
        <taxon>Leucogyrophana</taxon>
    </lineage>
</organism>
<proteinExistence type="predicted"/>
<dbReference type="EMBL" id="MU266362">
    <property type="protein sequence ID" value="KAH7927710.1"/>
    <property type="molecule type" value="Genomic_DNA"/>
</dbReference>